<dbReference type="SUPFAM" id="SSF51126">
    <property type="entry name" value="Pectin lyase-like"/>
    <property type="match status" value="1"/>
</dbReference>
<dbReference type="InterPro" id="IPR011050">
    <property type="entry name" value="Pectin_lyase_fold/virulence"/>
</dbReference>
<evidence type="ECO:0000256" key="4">
    <source>
        <dbReference type="ARBA" id="ARBA00022989"/>
    </source>
</evidence>
<protein>
    <submittedName>
        <fullName evidence="7">Fibrocystin-like</fullName>
    </submittedName>
</protein>
<feature type="domain" description="G8" evidence="6">
    <location>
        <begin position="1"/>
        <end position="59"/>
    </location>
</feature>
<proteinExistence type="predicted"/>
<dbReference type="InterPro" id="IPR019316">
    <property type="entry name" value="G8_domain"/>
</dbReference>
<dbReference type="FunFam" id="2.160.20.10:FF:000034">
    <property type="entry name" value="PKHD1, fibrocystin/polyductin"/>
    <property type="match status" value="1"/>
</dbReference>
<feature type="non-terminal residue" evidence="7">
    <location>
        <position position="1"/>
    </location>
</feature>
<evidence type="ECO:0000256" key="1">
    <source>
        <dbReference type="ARBA" id="ARBA00004167"/>
    </source>
</evidence>
<dbReference type="PANTHER" id="PTHR46769:SF1">
    <property type="entry name" value="FIBROCYSTIN"/>
    <property type="match status" value="1"/>
</dbReference>
<organism evidence="7">
    <name type="scientific">Castor canadensis</name>
    <name type="common">American beaver</name>
    <dbReference type="NCBI Taxonomy" id="51338"/>
    <lineage>
        <taxon>Eukaryota</taxon>
        <taxon>Metazoa</taxon>
        <taxon>Chordata</taxon>
        <taxon>Craniata</taxon>
        <taxon>Vertebrata</taxon>
        <taxon>Euteleostomi</taxon>
        <taxon>Mammalia</taxon>
        <taxon>Eutheria</taxon>
        <taxon>Euarchontoglires</taxon>
        <taxon>Glires</taxon>
        <taxon>Rodentia</taxon>
        <taxon>Castorimorpha</taxon>
        <taxon>Castoridae</taxon>
        <taxon>Castor</taxon>
    </lineage>
</organism>
<evidence type="ECO:0000313" key="7">
    <source>
        <dbReference type="RefSeq" id="XP_020008201.1"/>
    </source>
</evidence>
<keyword evidence="2" id="KW-0812">Transmembrane</keyword>
<evidence type="ECO:0000256" key="2">
    <source>
        <dbReference type="ARBA" id="ARBA00022692"/>
    </source>
</evidence>
<dbReference type="PANTHER" id="PTHR46769">
    <property type="entry name" value="POLYCYSTIC KIDNEY AND HEPATIC DISEASE 1 (AUTOSOMAL RECESSIVE)-LIKE 1"/>
    <property type="match status" value="1"/>
</dbReference>
<keyword evidence="4" id="KW-1133">Transmembrane helix</keyword>
<dbReference type="Gene3D" id="2.160.20.10">
    <property type="entry name" value="Single-stranded right-handed beta-helix, Pectin lyase-like"/>
    <property type="match status" value="1"/>
</dbReference>
<dbReference type="RefSeq" id="XP_020008201.1">
    <property type="nucleotide sequence ID" value="XM_020152612.1"/>
</dbReference>
<dbReference type="OrthoDB" id="120976at2759"/>
<evidence type="ECO:0000256" key="5">
    <source>
        <dbReference type="ARBA" id="ARBA00023136"/>
    </source>
</evidence>
<dbReference type="KEGG" id="ccan:109676104"/>
<name>A0A8B7TML7_CASCN</name>
<dbReference type="GO" id="GO:0016020">
    <property type="term" value="C:membrane"/>
    <property type="evidence" value="ECO:0007669"/>
    <property type="project" value="UniProtKB-SubCell"/>
</dbReference>
<dbReference type="InterPro" id="IPR006626">
    <property type="entry name" value="PbH1"/>
</dbReference>
<gene>
    <name evidence="7" type="primary">LOC109676104</name>
</gene>
<accession>A0A8B7TML7</accession>
<sequence length="691" mass="76617">TLENPLEKEQKLLILLRASEGIFCDRFNGIHIDAGTIGVYGKVQLYSAYSKKSWTHLGADIASGNERIIVEDAVDWQPHDKIILSSSSYEPHEAEVLTVKDVKGHHIRVHERLKHRHIGGAHVIEDGRHIRLAAEVGLLTRNIRIQPDTSCKGRLLVGSFRKSNREEFSGVLHLLNVEIQHFGSPRYSSIEFSKVSAESWIISSSLHQSCGGGIHALDSHGITLKDNIVFDTAGHGIDLEGEAYSLTNNLVVLMTQPAWSATWVAGIKVNRAMDVILHGNVAAGSERIGFHIRGHGCSSKVLWSDNVAHSSLHGLHLYKESGPDGCTGVSGFLSFKNFDYGAMVQVENSVVIENVTLVDNAVGLLAVVCVSSAPLNPIKNMQIVLRSSVIVATSSSFDCIQDRMKPHSANLTSADRAPSNPKGGRAGILWPVFTSEPNRWPQEPWHKVRNGRLISGIMKLQDVTFSSFVKSCYRDDLDICILPSAESAGIMHPILAERTRMLKVKDKNKFYFPPLYPRKDLERVICPESDCENPRKYLFKDLDGRALGLPPPVSVFPKIEAEWTESFFNTEKKKDRSSILVWVNPEAHADTKLRIQVACVWADPRKHQQGSETGKEIKSVKDGFSRLPRWMLESSSDGTLGDHEPSDHNRALGNYSYIVSLLTVGWDVLQANFAKCMAKECKAANPKQAIL</sequence>
<keyword evidence="3" id="KW-0732">Signal</keyword>
<comment type="subcellular location">
    <subcellularLocation>
        <location evidence="1">Membrane</location>
        <topology evidence="1">Single-pass membrane protein</topology>
    </subcellularLocation>
</comment>
<keyword evidence="5" id="KW-0472">Membrane</keyword>
<evidence type="ECO:0000256" key="3">
    <source>
        <dbReference type="ARBA" id="ARBA00022729"/>
    </source>
</evidence>
<dbReference type="SMART" id="SM00710">
    <property type="entry name" value="PbH1"/>
    <property type="match status" value="3"/>
</dbReference>
<reference evidence="7" key="1">
    <citation type="submission" date="2025-08" db="UniProtKB">
        <authorList>
            <consortium name="RefSeq"/>
        </authorList>
    </citation>
    <scope>IDENTIFICATION</scope>
    <source>
        <tissue evidence="7">Leukocyte</tissue>
    </source>
</reference>
<dbReference type="PROSITE" id="PS51484">
    <property type="entry name" value="G8"/>
    <property type="match status" value="1"/>
</dbReference>
<dbReference type="InterPro" id="IPR012334">
    <property type="entry name" value="Pectin_lyas_fold"/>
</dbReference>
<dbReference type="InterPro" id="IPR039448">
    <property type="entry name" value="Beta_helix"/>
</dbReference>
<dbReference type="Pfam" id="PF13229">
    <property type="entry name" value="Beta_helix"/>
    <property type="match status" value="1"/>
</dbReference>
<dbReference type="AlphaFoldDB" id="A0A8B7TML7"/>
<evidence type="ECO:0000259" key="6">
    <source>
        <dbReference type="PROSITE" id="PS51484"/>
    </source>
</evidence>
<dbReference type="InterPro" id="IPR052387">
    <property type="entry name" value="Fibrocystin"/>
</dbReference>